<dbReference type="Pfam" id="PF14497">
    <property type="entry name" value="GST_C_3"/>
    <property type="match status" value="1"/>
</dbReference>
<dbReference type="PROSITE" id="PS50405">
    <property type="entry name" value="GST_CTER"/>
    <property type="match status" value="1"/>
</dbReference>
<dbReference type="Gene3D" id="1.20.1050.10">
    <property type="match status" value="1"/>
</dbReference>
<dbReference type="InterPro" id="IPR040079">
    <property type="entry name" value="Glutathione_S-Trfase"/>
</dbReference>
<dbReference type="Proteomes" id="UP000678393">
    <property type="component" value="Unassembled WGS sequence"/>
</dbReference>
<dbReference type="SFLD" id="SFLDG01205">
    <property type="entry name" value="AMPS.1"/>
    <property type="match status" value="1"/>
</dbReference>
<dbReference type="CDD" id="cd03192">
    <property type="entry name" value="GST_C_Sigma_like"/>
    <property type="match status" value="1"/>
</dbReference>
<reference evidence="3" key="1">
    <citation type="submission" date="2021-04" db="EMBL/GenBank/DDBJ databases">
        <authorList>
            <consortium name="Molecular Ecology Group"/>
        </authorList>
    </citation>
    <scope>NUCLEOTIDE SEQUENCE</scope>
</reference>
<dbReference type="SUPFAM" id="SSF52833">
    <property type="entry name" value="Thioredoxin-like"/>
    <property type="match status" value="1"/>
</dbReference>
<dbReference type="InterPro" id="IPR036282">
    <property type="entry name" value="Glutathione-S-Trfase_C_sf"/>
</dbReference>
<dbReference type="OrthoDB" id="414243at2759"/>
<comment type="caution">
    <text evidence="3">The sequence shown here is derived from an EMBL/GenBank/DDBJ whole genome shotgun (WGS) entry which is preliminary data.</text>
</comment>
<dbReference type="InterPro" id="IPR010987">
    <property type="entry name" value="Glutathione-S-Trfase_C-like"/>
</dbReference>
<proteinExistence type="predicted"/>
<dbReference type="AlphaFoldDB" id="A0A8S3YMM8"/>
<evidence type="ECO:0008006" key="5">
    <source>
        <dbReference type="Google" id="ProtNLM"/>
    </source>
</evidence>
<dbReference type="InterPro" id="IPR036249">
    <property type="entry name" value="Thioredoxin-like_sf"/>
</dbReference>
<dbReference type="InterPro" id="IPR004045">
    <property type="entry name" value="Glutathione_S-Trfase_N"/>
</dbReference>
<protein>
    <recommendedName>
        <fullName evidence="5">Glutathione transferase</fullName>
    </recommendedName>
</protein>
<evidence type="ECO:0000313" key="4">
    <source>
        <dbReference type="Proteomes" id="UP000678393"/>
    </source>
</evidence>
<evidence type="ECO:0000259" key="1">
    <source>
        <dbReference type="PROSITE" id="PS50404"/>
    </source>
</evidence>
<dbReference type="EMBL" id="CAJHNH020000427">
    <property type="protein sequence ID" value="CAG5117598.1"/>
    <property type="molecule type" value="Genomic_DNA"/>
</dbReference>
<dbReference type="PANTHER" id="PTHR11571:SF150">
    <property type="entry name" value="GLUTATHIONE S-TRANSFERASE"/>
    <property type="match status" value="1"/>
</dbReference>
<feature type="domain" description="GST N-terminal" evidence="1">
    <location>
        <begin position="4"/>
        <end position="81"/>
    </location>
</feature>
<name>A0A8S3YMM8_9EUPU</name>
<feature type="domain" description="GST C-terminal" evidence="2">
    <location>
        <begin position="83"/>
        <end position="205"/>
    </location>
</feature>
<keyword evidence="4" id="KW-1185">Reference proteome</keyword>
<dbReference type="Pfam" id="PF02798">
    <property type="entry name" value="GST_N"/>
    <property type="match status" value="1"/>
</dbReference>
<accession>A0A8S3YMM8</accession>
<dbReference type="PANTHER" id="PTHR11571">
    <property type="entry name" value="GLUTATHIONE S-TRANSFERASE"/>
    <property type="match status" value="1"/>
</dbReference>
<evidence type="ECO:0000259" key="2">
    <source>
        <dbReference type="PROSITE" id="PS50405"/>
    </source>
</evidence>
<dbReference type="FunFam" id="1.20.1050.10:FF:000030">
    <property type="entry name" value="Glutathione S-transferase S1"/>
    <property type="match status" value="1"/>
</dbReference>
<organism evidence="3 4">
    <name type="scientific">Candidula unifasciata</name>
    <dbReference type="NCBI Taxonomy" id="100452"/>
    <lineage>
        <taxon>Eukaryota</taxon>
        <taxon>Metazoa</taxon>
        <taxon>Spiralia</taxon>
        <taxon>Lophotrochozoa</taxon>
        <taxon>Mollusca</taxon>
        <taxon>Gastropoda</taxon>
        <taxon>Heterobranchia</taxon>
        <taxon>Euthyneura</taxon>
        <taxon>Panpulmonata</taxon>
        <taxon>Eupulmonata</taxon>
        <taxon>Stylommatophora</taxon>
        <taxon>Helicina</taxon>
        <taxon>Helicoidea</taxon>
        <taxon>Geomitridae</taxon>
        <taxon>Candidula</taxon>
    </lineage>
</organism>
<dbReference type="InterPro" id="IPR004046">
    <property type="entry name" value="GST_C"/>
</dbReference>
<dbReference type="SFLD" id="SFLDG00363">
    <property type="entry name" value="AMPS_(cytGST):_Alpha-__Mu-__Pi"/>
    <property type="match status" value="1"/>
</dbReference>
<dbReference type="Gene3D" id="3.40.30.10">
    <property type="entry name" value="Glutaredoxin"/>
    <property type="match status" value="1"/>
</dbReference>
<dbReference type="SFLD" id="SFLDS00019">
    <property type="entry name" value="Glutathione_Transferase_(cytos"/>
    <property type="match status" value="1"/>
</dbReference>
<dbReference type="GO" id="GO:0004364">
    <property type="term" value="F:glutathione transferase activity"/>
    <property type="evidence" value="ECO:0007669"/>
    <property type="project" value="TreeGrafter"/>
</dbReference>
<sequence>MANAELTLYYFDTKGRAEVARLILAAAGKEFTDIRFSLENWPEYKILAPFGQCPFIKVDDKIFAQSLAINLFLAREFGFYGETNLEALEIDQITQLVEDLVSCCLDAIHMDNGEEKKKEIEKIKVNKSPKFLENFEKLLKENGTGFFVGDRLTLADIAVFDVITGMLKGYVDVNDNFPLLLKHVELVKAHSKIGPYVTSRPDTEL</sequence>
<dbReference type="PROSITE" id="PS50404">
    <property type="entry name" value="GST_NTER"/>
    <property type="match status" value="1"/>
</dbReference>
<evidence type="ECO:0000313" key="3">
    <source>
        <dbReference type="EMBL" id="CAG5117598.1"/>
    </source>
</evidence>
<gene>
    <name evidence="3" type="ORF">CUNI_LOCUS3156</name>
</gene>
<dbReference type="SUPFAM" id="SSF47616">
    <property type="entry name" value="GST C-terminal domain-like"/>
    <property type="match status" value="1"/>
</dbReference>
<dbReference type="InterPro" id="IPR050213">
    <property type="entry name" value="GST_superfamily"/>
</dbReference>
<dbReference type="GO" id="GO:0006749">
    <property type="term" value="P:glutathione metabolic process"/>
    <property type="evidence" value="ECO:0007669"/>
    <property type="project" value="TreeGrafter"/>
</dbReference>
<dbReference type="CDD" id="cd03039">
    <property type="entry name" value="GST_N_Sigma_like"/>
    <property type="match status" value="1"/>
</dbReference>